<accession>A0A7J7D3E3</accession>
<feature type="transmembrane region" description="Helical" evidence="1">
    <location>
        <begin position="13"/>
        <end position="31"/>
    </location>
</feature>
<comment type="caution">
    <text evidence="2">The sequence shown here is derived from an EMBL/GenBank/DDBJ whole genome shotgun (WGS) entry which is preliminary data.</text>
</comment>
<sequence length="176" mass="19332">MAYPSEHAFCSHGALRLVMVLVGLCLVGYIVRSPLYTTRSSSAQGSCPCSCDCSEESVFSLPLGSLNGSYADCGKDDPAMNEEMEKNTVSLLSEELNLRKIVANETMERTKASIADARKGSSQYQKEAEKCNAGMETCEAARESAEKELIEEFKLSALWERRAQQLGWKDVGRVNT</sequence>
<dbReference type="PANTHER" id="PTHR32254:SF6">
    <property type="entry name" value="DUF1068 DOMAIN-CONTAINING PROTEIN"/>
    <property type="match status" value="1"/>
</dbReference>
<reference evidence="2 3" key="1">
    <citation type="journal article" date="2020" name="Nat. Commun.">
        <title>Genome of Tripterygium wilfordii and identification of cytochrome P450 involved in triptolide biosynthesis.</title>
        <authorList>
            <person name="Tu L."/>
            <person name="Su P."/>
            <person name="Zhang Z."/>
            <person name="Gao L."/>
            <person name="Wang J."/>
            <person name="Hu T."/>
            <person name="Zhou J."/>
            <person name="Zhang Y."/>
            <person name="Zhao Y."/>
            <person name="Liu Y."/>
            <person name="Song Y."/>
            <person name="Tong Y."/>
            <person name="Lu Y."/>
            <person name="Yang J."/>
            <person name="Xu C."/>
            <person name="Jia M."/>
            <person name="Peters R.J."/>
            <person name="Huang L."/>
            <person name="Gao W."/>
        </authorList>
    </citation>
    <scope>NUCLEOTIDE SEQUENCE [LARGE SCALE GENOMIC DNA]</scope>
    <source>
        <strain evidence="3">cv. XIE 37</strain>
        <tissue evidence="2">Leaf</tissue>
    </source>
</reference>
<keyword evidence="3" id="KW-1185">Reference proteome</keyword>
<dbReference type="InterPro" id="IPR010471">
    <property type="entry name" value="DUF1068"/>
</dbReference>
<name>A0A7J7D3E3_TRIWF</name>
<gene>
    <name evidence="2" type="ORF">HS088_TW11G00660</name>
</gene>
<dbReference type="Proteomes" id="UP000593562">
    <property type="component" value="Unassembled WGS sequence"/>
</dbReference>
<keyword evidence="1" id="KW-1133">Transmembrane helix</keyword>
<organism evidence="2 3">
    <name type="scientific">Tripterygium wilfordii</name>
    <name type="common">Thunder God vine</name>
    <dbReference type="NCBI Taxonomy" id="458696"/>
    <lineage>
        <taxon>Eukaryota</taxon>
        <taxon>Viridiplantae</taxon>
        <taxon>Streptophyta</taxon>
        <taxon>Embryophyta</taxon>
        <taxon>Tracheophyta</taxon>
        <taxon>Spermatophyta</taxon>
        <taxon>Magnoliopsida</taxon>
        <taxon>eudicotyledons</taxon>
        <taxon>Gunneridae</taxon>
        <taxon>Pentapetalae</taxon>
        <taxon>rosids</taxon>
        <taxon>fabids</taxon>
        <taxon>Celastrales</taxon>
        <taxon>Celastraceae</taxon>
        <taxon>Tripterygium</taxon>
    </lineage>
</organism>
<keyword evidence="1" id="KW-0472">Membrane</keyword>
<protein>
    <submittedName>
        <fullName evidence="2">Uncharacterized protein</fullName>
    </submittedName>
</protein>
<dbReference type="AlphaFoldDB" id="A0A7J7D3E3"/>
<evidence type="ECO:0000313" key="2">
    <source>
        <dbReference type="EMBL" id="KAF5740586.1"/>
    </source>
</evidence>
<dbReference type="EMBL" id="JAAARO010000011">
    <property type="protein sequence ID" value="KAF5740586.1"/>
    <property type="molecule type" value="Genomic_DNA"/>
</dbReference>
<evidence type="ECO:0000313" key="3">
    <source>
        <dbReference type="Proteomes" id="UP000593562"/>
    </source>
</evidence>
<evidence type="ECO:0000256" key="1">
    <source>
        <dbReference type="SAM" id="Phobius"/>
    </source>
</evidence>
<proteinExistence type="predicted"/>
<dbReference type="Pfam" id="PF06364">
    <property type="entry name" value="DUF1068"/>
    <property type="match status" value="1"/>
</dbReference>
<dbReference type="PANTHER" id="PTHR32254">
    <property type="entry name" value="EXPRESSED PROTEIN"/>
    <property type="match status" value="1"/>
</dbReference>
<keyword evidence="1" id="KW-0812">Transmembrane</keyword>
<dbReference type="OrthoDB" id="1851883at2759"/>
<dbReference type="InParanoid" id="A0A7J7D3E3"/>